<keyword evidence="1" id="KW-0812">Transmembrane</keyword>
<dbReference type="AlphaFoldDB" id="A0A1H9YEE5"/>
<evidence type="ECO:0000256" key="1">
    <source>
        <dbReference type="SAM" id="Phobius"/>
    </source>
</evidence>
<sequence length="387" mass="42414">MSAWEIPLAALQSYGLTVAVILPIAVTSYMAESLILPLLVPHPRLKRRSRGRRGRKMAVALVRWGAAVVVVAAGALTTILFGLLAAGISQTTLRVLAICCLVAVAFEVVHIVLTVRSARRGARLCAGDEVWKARSKEARNNWHVLTFAMPLRAQDLFWVGLAVPFALVYPLTVFARQQAESNDSRPVSRQLALYGGIIIVLILSALLLWLLDRATPRLTLARWAADAMISPRWLGRSPRPPLGPRVALLLELCVRRRSRRLPTALRDHFLSTSGKLIEILRIAEAQQNTRHQAGRTMRQALQLSARLANSKDHSEATRIVDDWLKERGLADAVPAPLPSRRRLPTVQSVGEVTETAKKVLVLVGGLVAAIVLLINGAGLDKVLSQLK</sequence>
<feature type="transmembrane region" description="Helical" evidence="1">
    <location>
        <begin position="156"/>
        <end position="175"/>
    </location>
</feature>
<name>A0A1H9YEE5_9ACTN</name>
<organism evidence="2 3">
    <name type="scientific">Geodermatophilus poikilotrophus</name>
    <dbReference type="NCBI Taxonomy" id="1333667"/>
    <lineage>
        <taxon>Bacteria</taxon>
        <taxon>Bacillati</taxon>
        <taxon>Actinomycetota</taxon>
        <taxon>Actinomycetes</taxon>
        <taxon>Geodermatophilales</taxon>
        <taxon>Geodermatophilaceae</taxon>
        <taxon>Geodermatophilus</taxon>
    </lineage>
</organism>
<feature type="transmembrane region" description="Helical" evidence="1">
    <location>
        <begin position="191"/>
        <end position="211"/>
    </location>
</feature>
<feature type="transmembrane region" description="Helical" evidence="1">
    <location>
        <begin position="61"/>
        <end position="86"/>
    </location>
</feature>
<keyword evidence="1" id="KW-0472">Membrane</keyword>
<proteinExistence type="predicted"/>
<feature type="transmembrane region" description="Helical" evidence="1">
    <location>
        <begin position="92"/>
        <end position="113"/>
    </location>
</feature>
<dbReference type="EMBL" id="FOIE01000001">
    <property type="protein sequence ID" value="SES67245.1"/>
    <property type="molecule type" value="Genomic_DNA"/>
</dbReference>
<keyword evidence="1" id="KW-1133">Transmembrane helix</keyword>
<evidence type="ECO:0000313" key="3">
    <source>
        <dbReference type="Proteomes" id="UP000198507"/>
    </source>
</evidence>
<gene>
    <name evidence="2" type="ORF">SAMN04488546_0057</name>
</gene>
<protein>
    <submittedName>
        <fullName evidence="2">Uncharacterized protein</fullName>
    </submittedName>
</protein>
<reference evidence="3" key="1">
    <citation type="submission" date="2016-10" db="EMBL/GenBank/DDBJ databases">
        <authorList>
            <person name="Varghese N."/>
            <person name="Submissions S."/>
        </authorList>
    </citation>
    <scope>NUCLEOTIDE SEQUENCE [LARGE SCALE GENOMIC DNA]</scope>
    <source>
        <strain evidence="3">DSM 44209</strain>
    </source>
</reference>
<evidence type="ECO:0000313" key="2">
    <source>
        <dbReference type="EMBL" id="SES67245.1"/>
    </source>
</evidence>
<feature type="transmembrane region" description="Helical" evidence="1">
    <location>
        <begin position="359"/>
        <end position="379"/>
    </location>
</feature>
<feature type="transmembrane region" description="Helical" evidence="1">
    <location>
        <begin position="20"/>
        <end position="40"/>
    </location>
</feature>
<accession>A0A1H9YEE5</accession>
<keyword evidence="3" id="KW-1185">Reference proteome</keyword>
<dbReference type="Proteomes" id="UP000198507">
    <property type="component" value="Unassembled WGS sequence"/>
</dbReference>